<evidence type="ECO:0000313" key="2">
    <source>
        <dbReference type="Proteomes" id="UP000094669"/>
    </source>
</evidence>
<gene>
    <name evidence="1" type="ORF">BES34_014445</name>
</gene>
<protein>
    <submittedName>
        <fullName evidence="1">Uncharacterized protein</fullName>
    </submittedName>
</protein>
<keyword evidence="2" id="KW-1185">Reference proteome</keyword>
<sequence length="125" mass="14413">IQKARTALPPQEASSPNPIYRNKLFLEDGWDIRFLRSLILEFYTFPDPIVFGCYSFVTDSKIPIRSEGTFACRGLDSEVCKLGLYNMKNPNRQRILSTGRLCTRSIFRTSKLELLSPLVAYRNCR</sequence>
<accession>A0ABX4YG39</accession>
<evidence type="ECO:0000313" key="1">
    <source>
        <dbReference type="EMBL" id="PNV74210.1"/>
    </source>
</evidence>
<proteinExistence type="predicted"/>
<dbReference type="EMBL" id="MCRM02000016">
    <property type="protein sequence ID" value="PNV74210.1"/>
    <property type="molecule type" value="Genomic_DNA"/>
</dbReference>
<feature type="non-terminal residue" evidence="1">
    <location>
        <position position="1"/>
    </location>
</feature>
<reference evidence="1" key="1">
    <citation type="submission" date="2018-01" db="EMBL/GenBank/DDBJ databases">
        <title>Genomic characterization of Leptospira inadai serogroup Lyme isolated from captured rat in Brazil and comparative analysis with human reference strain.</title>
        <authorList>
            <person name="Moreno L.Z."/>
            <person name="Loureiro A.P."/>
            <person name="Miraglia F."/>
            <person name="Kremer F.S."/>
            <person name="Eslabao M.R."/>
            <person name="Dellagostin O.A."/>
            <person name="Lilenbaum W."/>
            <person name="Moreno A.M."/>
        </authorList>
    </citation>
    <scope>NUCLEOTIDE SEQUENCE [LARGE SCALE GENOMIC DNA]</scope>
    <source>
        <strain evidence="1">M34/99</strain>
    </source>
</reference>
<organism evidence="1 2">
    <name type="scientific">Leptospira inadai serovar Lyme</name>
    <dbReference type="NCBI Taxonomy" id="293084"/>
    <lineage>
        <taxon>Bacteria</taxon>
        <taxon>Pseudomonadati</taxon>
        <taxon>Spirochaetota</taxon>
        <taxon>Spirochaetia</taxon>
        <taxon>Leptospirales</taxon>
        <taxon>Leptospiraceae</taxon>
        <taxon>Leptospira</taxon>
    </lineage>
</organism>
<name>A0ABX4YG39_9LEPT</name>
<comment type="caution">
    <text evidence="1">The sequence shown here is derived from an EMBL/GenBank/DDBJ whole genome shotgun (WGS) entry which is preliminary data.</text>
</comment>
<dbReference type="Proteomes" id="UP000094669">
    <property type="component" value="Unassembled WGS sequence"/>
</dbReference>